<feature type="compositionally biased region" description="Polar residues" evidence="1">
    <location>
        <begin position="420"/>
        <end position="432"/>
    </location>
</feature>
<dbReference type="STRING" id="98765.A0A2R6NIX6"/>
<reference evidence="2 3" key="1">
    <citation type="submission" date="2018-02" db="EMBL/GenBank/DDBJ databases">
        <title>Genome sequence of the basidiomycete white-rot fungus Phlebia centrifuga.</title>
        <authorList>
            <person name="Granchi Z."/>
            <person name="Peng M."/>
            <person name="de Vries R.P."/>
            <person name="Hilden K."/>
            <person name="Makela M.R."/>
            <person name="Grigoriev I."/>
            <person name="Riley R."/>
        </authorList>
    </citation>
    <scope>NUCLEOTIDE SEQUENCE [LARGE SCALE GENOMIC DNA]</scope>
    <source>
        <strain evidence="2 3">FBCC195</strain>
    </source>
</reference>
<dbReference type="PANTHER" id="PTHR47934:SF28">
    <property type="entry name" value="OS04G0488500 PROTEIN"/>
    <property type="match status" value="1"/>
</dbReference>
<dbReference type="Gene3D" id="1.25.40.10">
    <property type="entry name" value="Tetratricopeptide repeat domain"/>
    <property type="match status" value="1"/>
</dbReference>
<evidence type="ECO:0000256" key="1">
    <source>
        <dbReference type="SAM" id="MobiDB-lite"/>
    </source>
</evidence>
<keyword evidence="3" id="KW-1185">Reference proteome</keyword>
<comment type="caution">
    <text evidence="2">The sequence shown here is derived from an EMBL/GenBank/DDBJ whole genome shotgun (WGS) entry which is preliminary data.</text>
</comment>
<dbReference type="GO" id="GO:0007005">
    <property type="term" value="P:mitochondrion organization"/>
    <property type="evidence" value="ECO:0007669"/>
    <property type="project" value="TreeGrafter"/>
</dbReference>
<accession>A0A2R6NIX6</accession>
<dbReference type="PANTHER" id="PTHR47934">
    <property type="entry name" value="PENTATRICOPEPTIDE REPEAT-CONTAINING PROTEIN PET309, MITOCHONDRIAL"/>
    <property type="match status" value="1"/>
</dbReference>
<organism evidence="2 3">
    <name type="scientific">Hermanssonia centrifuga</name>
    <dbReference type="NCBI Taxonomy" id="98765"/>
    <lineage>
        <taxon>Eukaryota</taxon>
        <taxon>Fungi</taxon>
        <taxon>Dikarya</taxon>
        <taxon>Basidiomycota</taxon>
        <taxon>Agaricomycotina</taxon>
        <taxon>Agaricomycetes</taxon>
        <taxon>Polyporales</taxon>
        <taxon>Meruliaceae</taxon>
        <taxon>Hermanssonia</taxon>
    </lineage>
</organism>
<dbReference type="InterPro" id="IPR051114">
    <property type="entry name" value="Mito_RNA_Proc_CCM1"/>
</dbReference>
<dbReference type="AlphaFoldDB" id="A0A2R6NIX6"/>
<evidence type="ECO:0000313" key="2">
    <source>
        <dbReference type="EMBL" id="PSR71962.1"/>
    </source>
</evidence>
<proteinExistence type="predicted"/>
<dbReference type="GO" id="GO:0005739">
    <property type="term" value="C:mitochondrion"/>
    <property type="evidence" value="ECO:0007669"/>
    <property type="project" value="TreeGrafter"/>
</dbReference>
<dbReference type="InterPro" id="IPR011990">
    <property type="entry name" value="TPR-like_helical_dom_sf"/>
</dbReference>
<feature type="region of interest" description="Disordered" evidence="1">
    <location>
        <begin position="409"/>
        <end position="432"/>
    </location>
</feature>
<dbReference type="EMBL" id="MLYV02001230">
    <property type="protein sequence ID" value="PSR71962.1"/>
    <property type="molecule type" value="Genomic_DNA"/>
</dbReference>
<sequence>MDAINYVVESGSEDLFKVLFEDIVTSYRGRQNRDRIPVTCHLLSLTCDDRWKKMLGRDRLLRILRYLEARELLRRIPTHILYGCTQAILNRRPIATDVPILTLLTPVLLYRLDESKIHNNLTDSTPNIVWLLFQGMQRLLQLKRPSQVLEIFQKLVEKGDIPASALEGVDVTSGNFDHIIIAVLVRCCLQWGWKDRAINMVQFSLDRGARLAHALCDVAVNVLEVLLTGTEAHAEQVTSILTGLLSNAEDGFTIPHEVLATFYDHVRLHRARDAASDIYRLTRSPQVSEKHRYPPPLQSNLVWVLQNAFRNRDVHVARLLAKQIVEDDVEIPYLARPNMISQMASFGFTLEVRALWERYASRGDGIIIKASAGMLTRIISLCIGRIRILENRRRMVEGKQTLVESLALPVGDSMTPPSPDGSSDGATSQTTDVLIDPITAGEDLEEGHETMSYEERIESVRAFAGRVMDTFIESIGSLQHASHFELNALSRAYFQLNKIREGFDTLKIILDRKEIPDPHDINVALSALSAHDPREATQMIQRMVDLGLTPDSVTFGTVIHHAVLHNDSALVTRLIKLAKRVGVEHLDYKTLGTLIRGAVTEFGEDDPETQLRTAQELMDALLNAGFVPSPAMGMDCILAALHASDPVAAFKFWKLIVKDKVDWKDSKQVVYRARIARAIRRYYKEKSLDPDKSRAMLSELGVDPSLERRYRQNAAATQA</sequence>
<dbReference type="OrthoDB" id="185373at2759"/>
<dbReference type="Proteomes" id="UP000186601">
    <property type="component" value="Unassembled WGS sequence"/>
</dbReference>
<evidence type="ECO:0000313" key="3">
    <source>
        <dbReference type="Proteomes" id="UP000186601"/>
    </source>
</evidence>
<protein>
    <submittedName>
        <fullName evidence="2">Uncharacterized protein</fullName>
    </submittedName>
</protein>
<dbReference type="GO" id="GO:0003729">
    <property type="term" value="F:mRNA binding"/>
    <property type="evidence" value="ECO:0007669"/>
    <property type="project" value="TreeGrafter"/>
</dbReference>
<dbReference type="GO" id="GO:0006396">
    <property type="term" value="P:RNA processing"/>
    <property type="evidence" value="ECO:0007669"/>
    <property type="project" value="TreeGrafter"/>
</dbReference>
<gene>
    <name evidence="2" type="ORF">PHLCEN_2v12172</name>
</gene>
<name>A0A2R6NIX6_9APHY</name>